<dbReference type="PANTHER" id="PTHR15910:SF1">
    <property type="entry name" value="ARCHAEMETZINCIN-2"/>
    <property type="match status" value="1"/>
</dbReference>
<evidence type="ECO:0000256" key="3">
    <source>
        <dbReference type="ARBA" id="ARBA00022723"/>
    </source>
</evidence>
<evidence type="ECO:0000256" key="6">
    <source>
        <dbReference type="ARBA" id="ARBA00023049"/>
    </source>
</evidence>
<dbReference type="Pfam" id="PF07998">
    <property type="entry name" value="Peptidase_M54"/>
    <property type="match status" value="1"/>
</dbReference>
<dbReference type="SUPFAM" id="SSF55486">
    <property type="entry name" value="Metalloproteases ('zincins'), catalytic domain"/>
    <property type="match status" value="1"/>
</dbReference>
<evidence type="ECO:0000313" key="7">
    <source>
        <dbReference type="EMBL" id="APV44510.1"/>
    </source>
</evidence>
<dbReference type="GO" id="GO:0006508">
    <property type="term" value="P:proteolysis"/>
    <property type="evidence" value="ECO:0007669"/>
    <property type="project" value="UniProtKB-KW"/>
</dbReference>
<dbReference type="PANTHER" id="PTHR15910">
    <property type="entry name" value="ARCHAEMETZINCIN"/>
    <property type="match status" value="1"/>
</dbReference>
<evidence type="ECO:0000256" key="5">
    <source>
        <dbReference type="ARBA" id="ARBA00022833"/>
    </source>
</evidence>
<dbReference type="InterPro" id="IPR012962">
    <property type="entry name" value="Pept_M54_archaemetzincn"/>
</dbReference>
<dbReference type="Proteomes" id="UP000185934">
    <property type="component" value="Chromosome"/>
</dbReference>
<reference evidence="8" key="1">
    <citation type="submission" date="2016-11" db="EMBL/GenBank/DDBJ databases">
        <title>Dehalogenimonas formicexedens sp. nov., a chlorinated alkane respiring bacterium isolated from contaminated groundwater.</title>
        <authorList>
            <person name="Key T.A."/>
            <person name="Bowman K.S."/>
            <person name="Lee I."/>
            <person name="Chun J."/>
            <person name="Albuquerque L."/>
            <person name="da Costa M.S."/>
            <person name="Rainey F.A."/>
            <person name="Moe W.M."/>
        </authorList>
    </citation>
    <scope>NUCLEOTIDE SEQUENCE [LARGE SCALE GENOMIC DNA]</scope>
    <source>
        <strain evidence="8">NSZ-14</strain>
    </source>
</reference>
<dbReference type="Gene3D" id="3.40.390.10">
    <property type="entry name" value="Collagenase (Catalytic Domain)"/>
    <property type="match status" value="1"/>
</dbReference>
<accession>A0A1P8F7S9</accession>
<organism evidence="7 8">
    <name type="scientific">Dehalogenimonas formicexedens</name>
    <dbReference type="NCBI Taxonomy" id="1839801"/>
    <lineage>
        <taxon>Bacteria</taxon>
        <taxon>Bacillati</taxon>
        <taxon>Chloroflexota</taxon>
        <taxon>Dehalococcoidia</taxon>
        <taxon>Dehalococcoidales</taxon>
        <taxon>Dehalococcoidaceae</taxon>
        <taxon>Dehalogenimonas</taxon>
    </lineage>
</organism>
<evidence type="ECO:0000313" key="8">
    <source>
        <dbReference type="Proteomes" id="UP000185934"/>
    </source>
</evidence>
<dbReference type="GO" id="GO:0046872">
    <property type="term" value="F:metal ion binding"/>
    <property type="evidence" value="ECO:0007669"/>
    <property type="project" value="UniProtKB-KW"/>
</dbReference>
<proteinExistence type="predicted"/>
<dbReference type="EMBL" id="CP018258">
    <property type="protein sequence ID" value="APV44510.1"/>
    <property type="molecule type" value="Genomic_DNA"/>
</dbReference>
<sequence>MPRSQQVIPNSGSISFSADNKSGRIILGLISPLPGGVLSALSEHLQKEFSVPVETLELNWNVSFAFNRRRNQYSSPKILNRLKAVPQRTGDKLLAIVDVDLYCPDYDFIFGEADAEEGIATLSTHRLEEGTNDTKLISKRIVKEATHEIGHLFNLGHCEDPKCVMSFSVGDLSQIDAKSASVCLPCKSPAPASRSNTTAN</sequence>
<gene>
    <name evidence="7" type="primary">amzA</name>
    <name evidence="7" type="ORF">Dform_01177</name>
</gene>
<keyword evidence="4 7" id="KW-0378">Hydrolase</keyword>
<keyword evidence="6" id="KW-0482">Metalloprotease</keyword>
<dbReference type="STRING" id="1839801.Dform_01177"/>
<dbReference type="AlphaFoldDB" id="A0A1P8F7S9"/>
<dbReference type="CDD" id="cd11375">
    <property type="entry name" value="Peptidase_M54"/>
    <property type="match status" value="1"/>
</dbReference>
<evidence type="ECO:0000256" key="2">
    <source>
        <dbReference type="ARBA" id="ARBA00022670"/>
    </source>
</evidence>
<keyword evidence="8" id="KW-1185">Reference proteome</keyword>
<comment type="cofactor">
    <cofactor evidence="1">
        <name>Zn(2+)</name>
        <dbReference type="ChEBI" id="CHEBI:29105"/>
    </cofactor>
</comment>
<keyword evidence="5" id="KW-0862">Zinc</keyword>
<evidence type="ECO:0000256" key="4">
    <source>
        <dbReference type="ARBA" id="ARBA00022801"/>
    </source>
</evidence>
<protein>
    <submittedName>
        <fullName evidence="7">Archaemetzincin</fullName>
        <ecNumber evidence="7">3.4.-.-</ecNumber>
    </submittedName>
</protein>
<dbReference type="EC" id="3.4.-.-" evidence="7"/>
<dbReference type="RefSeq" id="WP_083635376.1">
    <property type="nucleotide sequence ID" value="NZ_CP018258.1"/>
</dbReference>
<dbReference type="InterPro" id="IPR024079">
    <property type="entry name" value="MetalloPept_cat_dom_sf"/>
</dbReference>
<name>A0A1P8F7S9_9CHLR</name>
<evidence type="ECO:0000256" key="1">
    <source>
        <dbReference type="ARBA" id="ARBA00001947"/>
    </source>
</evidence>
<keyword evidence="3" id="KW-0479">Metal-binding</keyword>
<dbReference type="KEGG" id="dfo:Dform_01177"/>
<keyword evidence="2" id="KW-0645">Protease</keyword>
<dbReference type="GO" id="GO:0008237">
    <property type="term" value="F:metallopeptidase activity"/>
    <property type="evidence" value="ECO:0007669"/>
    <property type="project" value="UniProtKB-KW"/>
</dbReference>